<keyword evidence="1 6" id="KW-0479">Metal-binding</keyword>
<evidence type="ECO:0000256" key="5">
    <source>
        <dbReference type="PROSITE-ProRule" id="PRU00309"/>
    </source>
</evidence>
<name>A0ABN8BB09_CHISP</name>
<sequence>MPSCVVKSCKNYMTKLKKSQGITYHKFPRSKNRRDDWVSIIRNSRGENNWNPSSASTVCSAHFDDVDFKTTAKGLRCLVPFAIPKRLLSNYPETQTHSTSPPILQISSNVRETDKYQQPTSSSMLQVPAITDEFKLSGYCRLCAISICDGMLVNVQSDNSMKNLIVKMSNRLNTNIDFSQKHLPTTICSICIKLLYTAYDFVVGIDLAQMTLNKISMQKDNSQRPVYLNQDNNSDLSNTFTQQTNNGSEACDLGNPWLHVSSEITSSQQLSPKIEAMSRPNSVELSQNSPFMLDTPRKCRLKDNLYKKSVIIDQQKKNLKRLNQKVRRLRNRNESLKNILKNLKDRNKGSYKKHLTHLEIEYIPTGNCSFGESGYPNLD</sequence>
<keyword evidence="11" id="KW-1185">Reference proteome</keyword>
<dbReference type="PROSITE" id="PS50950">
    <property type="entry name" value="ZF_THAP"/>
    <property type="match status" value="1"/>
</dbReference>
<dbReference type="PANTHER" id="PTHR46927:SF3">
    <property type="entry name" value="THAP-TYPE DOMAIN-CONTAINING PROTEIN"/>
    <property type="match status" value="1"/>
</dbReference>
<feature type="binding site" evidence="6">
    <location>
        <position position="188"/>
    </location>
    <ligand>
        <name>Zn(2+)</name>
        <dbReference type="ChEBI" id="CHEBI:29105"/>
    </ligand>
</feature>
<dbReference type="SMART" id="SM00980">
    <property type="entry name" value="THAP"/>
    <property type="match status" value="1"/>
</dbReference>
<dbReference type="Pfam" id="PF07776">
    <property type="entry name" value="zf-AD"/>
    <property type="match status" value="1"/>
</dbReference>
<evidence type="ECO:0000313" key="11">
    <source>
        <dbReference type="Proteomes" id="UP001153292"/>
    </source>
</evidence>
<keyword evidence="3 6" id="KW-0862">Zinc</keyword>
<protein>
    <recommendedName>
        <fullName evidence="12">THAP-type domain-containing protein</fullName>
    </recommendedName>
</protein>
<feature type="domain" description="THAP-type" evidence="8">
    <location>
        <begin position="1"/>
        <end position="87"/>
    </location>
</feature>
<dbReference type="PROSITE" id="PS51915">
    <property type="entry name" value="ZAD"/>
    <property type="match status" value="1"/>
</dbReference>
<evidence type="ECO:0000256" key="4">
    <source>
        <dbReference type="ARBA" id="ARBA00023125"/>
    </source>
</evidence>
<evidence type="ECO:0000256" key="3">
    <source>
        <dbReference type="ARBA" id="ARBA00022833"/>
    </source>
</evidence>
<dbReference type="PANTHER" id="PTHR46927">
    <property type="entry name" value="AGAP005574-PA"/>
    <property type="match status" value="1"/>
</dbReference>
<evidence type="ECO:0000259" key="9">
    <source>
        <dbReference type="PROSITE" id="PS51915"/>
    </source>
</evidence>
<dbReference type="InterPro" id="IPR012934">
    <property type="entry name" value="Znf_AD"/>
</dbReference>
<organism evidence="10 11">
    <name type="scientific">Chilo suppressalis</name>
    <name type="common">Asiatic rice borer moth</name>
    <dbReference type="NCBI Taxonomy" id="168631"/>
    <lineage>
        <taxon>Eukaryota</taxon>
        <taxon>Metazoa</taxon>
        <taxon>Ecdysozoa</taxon>
        <taxon>Arthropoda</taxon>
        <taxon>Hexapoda</taxon>
        <taxon>Insecta</taxon>
        <taxon>Pterygota</taxon>
        <taxon>Neoptera</taxon>
        <taxon>Endopterygota</taxon>
        <taxon>Lepidoptera</taxon>
        <taxon>Glossata</taxon>
        <taxon>Ditrysia</taxon>
        <taxon>Pyraloidea</taxon>
        <taxon>Crambidae</taxon>
        <taxon>Crambinae</taxon>
        <taxon>Chilo</taxon>
    </lineage>
</organism>
<evidence type="ECO:0000259" key="8">
    <source>
        <dbReference type="PROSITE" id="PS50950"/>
    </source>
</evidence>
<dbReference type="EMBL" id="OU963899">
    <property type="protein sequence ID" value="CAH0406396.1"/>
    <property type="molecule type" value="Genomic_DNA"/>
</dbReference>
<dbReference type="InterPro" id="IPR038441">
    <property type="entry name" value="THAP_Znf_sf"/>
</dbReference>
<accession>A0ABN8BB09</accession>
<evidence type="ECO:0008006" key="12">
    <source>
        <dbReference type="Google" id="ProtNLM"/>
    </source>
</evidence>
<evidence type="ECO:0000256" key="6">
    <source>
        <dbReference type="PROSITE-ProRule" id="PRU01263"/>
    </source>
</evidence>
<evidence type="ECO:0000256" key="1">
    <source>
        <dbReference type="ARBA" id="ARBA00022723"/>
    </source>
</evidence>
<evidence type="ECO:0000313" key="10">
    <source>
        <dbReference type="EMBL" id="CAH0406396.1"/>
    </source>
</evidence>
<dbReference type="Gene3D" id="6.20.210.20">
    <property type="entry name" value="THAP domain"/>
    <property type="match status" value="1"/>
</dbReference>
<reference evidence="10" key="1">
    <citation type="submission" date="2021-12" db="EMBL/GenBank/DDBJ databases">
        <authorList>
            <person name="King R."/>
        </authorList>
    </citation>
    <scope>NUCLEOTIDE SEQUENCE</scope>
</reference>
<dbReference type="SUPFAM" id="SSF57716">
    <property type="entry name" value="Glucocorticoid receptor-like (DNA-binding domain)"/>
    <property type="match status" value="2"/>
</dbReference>
<evidence type="ECO:0000256" key="7">
    <source>
        <dbReference type="SAM" id="Coils"/>
    </source>
</evidence>
<feature type="domain" description="ZAD" evidence="9">
    <location>
        <begin position="138"/>
        <end position="215"/>
    </location>
</feature>
<dbReference type="SMART" id="SM00692">
    <property type="entry name" value="DM3"/>
    <property type="match status" value="1"/>
</dbReference>
<dbReference type="Proteomes" id="UP001153292">
    <property type="component" value="Chromosome 6"/>
</dbReference>
<proteinExistence type="predicted"/>
<keyword evidence="7" id="KW-0175">Coiled coil</keyword>
<dbReference type="Pfam" id="PF05485">
    <property type="entry name" value="THAP"/>
    <property type="match status" value="1"/>
</dbReference>
<feature type="binding site" evidence="6">
    <location>
        <position position="143"/>
    </location>
    <ligand>
        <name>Zn(2+)</name>
        <dbReference type="ChEBI" id="CHEBI:29105"/>
    </ligand>
</feature>
<dbReference type="InterPro" id="IPR052224">
    <property type="entry name" value="THAP_domain_protein"/>
</dbReference>
<feature type="binding site" evidence="6">
    <location>
        <position position="140"/>
    </location>
    <ligand>
        <name>Zn(2+)</name>
        <dbReference type="ChEBI" id="CHEBI:29105"/>
    </ligand>
</feature>
<dbReference type="SMART" id="SM00868">
    <property type="entry name" value="zf-AD"/>
    <property type="match status" value="1"/>
</dbReference>
<gene>
    <name evidence="10" type="ORF">CHILSU_LOCUS9771</name>
</gene>
<keyword evidence="2 5" id="KW-0863">Zinc-finger</keyword>
<keyword evidence="4 5" id="KW-0238">DNA-binding</keyword>
<evidence type="ECO:0000256" key="2">
    <source>
        <dbReference type="ARBA" id="ARBA00022771"/>
    </source>
</evidence>
<feature type="binding site" evidence="6">
    <location>
        <position position="191"/>
    </location>
    <ligand>
        <name>Zn(2+)</name>
        <dbReference type="ChEBI" id="CHEBI:29105"/>
    </ligand>
</feature>
<dbReference type="InterPro" id="IPR006612">
    <property type="entry name" value="THAP_Znf"/>
</dbReference>
<feature type="coiled-coil region" evidence="7">
    <location>
        <begin position="312"/>
        <end position="346"/>
    </location>
</feature>